<dbReference type="Proteomes" id="UP000092665">
    <property type="component" value="Unassembled WGS sequence"/>
</dbReference>
<accession>A0A1B8YCT8</accession>
<dbReference type="AlphaFoldDB" id="A0A1B8YCT8"/>
<proteinExistence type="predicted"/>
<dbReference type="EMBL" id="LOIC01000088">
    <property type="protein sequence ID" value="OCA52971.1"/>
    <property type="molecule type" value="Genomic_DNA"/>
</dbReference>
<keyword evidence="2" id="KW-1185">Reference proteome</keyword>
<organism evidence="1 2">
    <name type="scientific">Photorhabdus namnaonensis</name>
    <dbReference type="NCBI Taxonomy" id="1851568"/>
    <lineage>
        <taxon>Bacteria</taxon>
        <taxon>Pseudomonadati</taxon>
        <taxon>Pseudomonadota</taxon>
        <taxon>Gammaproteobacteria</taxon>
        <taxon>Enterobacterales</taxon>
        <taxon>Morganellaceae</taxon>
        <taxon>Photorhabdus</taxon>
    </lineage>
</organism>
<name>A0A1B8YCT8_9GAMM</name>
<gene>
    <name evidence="1" type="ORF">Phpb_04023</name>
</gene>
<comment type="caution">
    <text evidence="1">The sequence shown here is derived from an EMBL/GenBank/DDBJ whole genome shotgun (WGS) entry which is preliminary data.</text>
</comment>
<reference evidence="2" key="1">
    <citation type="submission" date="2015-11" db="EMBL/GenBank/DDBJ databases">
        <authorList>
            <person name="Tobias N.J."/>
            <person name="Mishra B."/>
            <person name="Gupta D.K."/>
            <person name="Thines M."/>
            <person name="Stinear T.P."/>
            <person name="Bode H.B."/>
        </authorList>
    </citation>
    <scope>NUCLEOTIDE SEQUENCE [LARGE SCALE GENOMIC DNA]</scope>
    <source>
        <strain evidence="2">PB45.5</strain>
    </source>
</reference>
<dbReference type="PATRIC" id="fig|29488.15.peg.4425"/>
<protein>
    <submittedName>
        <fullName evidence="1">Uncharacterized protein</fullName>
    </submittedName>
</protein>
<evidence type="ECO:0000313" key="1">
    <source>
        <dbReference type="EMBL" id="OCA52971.1"/>
    </source>
</evidence>
<evidence type="ECO:0000313" key="2">
    <source>
        <dbReference type="Proteomes" id="UP000092665"/>
    </source>
</evidence>
<sequence>MTEIKLKDGKIIALDGAERVRSREAKGGYLYMLNNIVYKPMNLGSSVERCFRNADTNYGLPNVYLDVFNATFSFQDANGVTRSEEATFIKMKRIDTSNSNNRFFQISHGGEANLENFINVESDKERLKRILRALCAARESKLRDPQGFYLSRGSDPILFCDIHCGSTPPQEIEELIKHTESRMKELFGN</sequence>
<dbReference type="RefSeq" id="WP_065391890.1">
    <property type="nucleotide sequence ID" value="NZ_CAWMQN010000088.1"/>
</dbReference>